<evidence type="ECO:0000313" key="3">
    <source>
        <dbReference type="Proteomes" id="UP000282759"/>
    </source>
</evidence>
<dbReference type="SUPFAM" id="SSF50370">
    <property type="entry name" value="Ricin B-like lectins"/>
    <property type="match status" value="1"/>
</dbReference>
<dbReference type="OrthoDB" id="9765957at2"/>
<protein>
    <recommendedName>
        <fullName evidence="1">Ricin B lectin domain-containing protein</fullName>
    </recommendedName>
</protein>
<dbReference type="Pfam" id="PF14200">
    <property type="entry name" value="RicinB_lectin_2"/>
    <property type="match status" value="1"/>
</dbReference>
<evidence type="ECO:0000259" key="1">
    <source>
        <dbReference type="Pfam" id="PF14200"/>
    </source>
</evidence>
<dbReference type="AlphaFoldDB" id="A0A437MVE7"/>
<dbReference type="Proteomes" id="UP000282759">
    <property type="component" value="Unassembled WGS sequence"/>
</dbReference>
<dbReference type="RefSeq" id="WP_127704009.1">
    <property type="nucleotide sequence ID" value="NZ_SACK01000002.1"/>
</dbReference>
<evidence type="ECO:0000313" key="2">
    <source>
        <dbReference type="EMBL" id="RVU01638.1"/>
    </source>
</evidence>
<feature type="domain" description="Ricin B lectin" evidence="1">
    <location>
        <begin position="90"/>
        <end position="181"/>
    </location>
</feature>
<dbReference type="InterPro" id="IPR035992">
    <property type="entry name" value="Ricin_B-like_lectins"/>
</dbReference>
<organism evidence="2 3">
    <name type="scientific">Mucilaginibacter limnophilus</name>
    <dbReference type="NCBI Taxonomy" id="1932778"/>
    <lineage>
        <taxon>Bacteria</taxon>
        <taxon>Pseudomonadati</taxon>
        <taxon>Bacteroidota</taxon>
        <taxon>Sphingobacteriia</taxon>
        <taxon>Sphingobacteriales</taxon>
        <taxon>Sphingobacteriaceae</taxon>
        <taxon>Mucilaginibacter</taxon>
    </lineage>
</organism>
<comment type="caution">
    <text evidence="2">The sequence shown here is derived from an EMBL/GenBank/DDBJ whole genome shotgun (WGS) entry which is preliminary data.</text>
</comment>
<accession>A0A437MVE7</accession>
<sequence length="573" mass="62836">MKIKQLFYLGACGFLLMESCNKSEWKKNEDPATAPKSPVRAAAAPSNHGTFYISNVNSSKVIEVKTDNMLSDGEAIQQNPYIGTGTATAPNQKWILEQQGTGTITSTTKFKIMNVASGKYIEVPLAGTSPGTQMWQDKANTNNAQQWYIQSVATNKYKIVNVGNGLVLSANLTTNGSAITQQTFVSGDTKQQWVLNSLTAEAYRDDAVVNYFHRTASGTTVAWDQGNSIPLTYSGNNGKVIWVTGDAYNGSQLNSNQKIPCGQFFMYRNSALIQPASHSWDPALTTNITTTNSTVSPLEIFASPGDHGSTYRWPGPGVEISDKVYLFTYESQYTSGSTTIPENQVLYRLTQNTGSNAWGAATRLTPAGMSGQTDIQYKEGMVKAADGYVYVFGSKVIFFNTQNLYVARFPTSNPTAWEFWNGTAWTTTRTNASAAIIHVGTVDYTQMNTNISYVNGKYVLVQLDLGFFCDPAVHDVYISTSTSPTGPFTAPQKVFTINDKYTDGHLAKYYTPALHPEFNNANNELLLTYSLNYFGTNHDGTTCSTSYCANTTDQDPNFYQLKAVRIPYSLVGL</sequence>
<dbReference type="EMBL" id="SACK01000002">
    <property type="protein sequence ID" value="RVU01638.1"/>
    <property type="molecule type" value="Genomic_DNA"/>
</dbReference>
<proteinExistence type="predicted"/>
<dbReference type="CDD" id="cd00161">
    <property type="entry name" value="beta-trefoil_Ricin-like"/>
    <property type="match status" value="1"/>
</dbReference>
<dbReference type="InterPro" id="IPR000772">
    <property type="entry name" value="Ricin_B_lectin"/>
</dbReference>
<keyword evidence="3" id="KW-1185">Reference proteome</keyword>
<dbReference type="Gene3D" id="2.80.10.50">
    <property type="match status" value="2"/>
</dbReference>
<reference evidence="2 3" key="1">
    <citation type="submission" date="2019-01" db="EMBL/GenBank/DDBJ databases">
        <authorList>
            <person name="Chen W.-M."/>
        </authorList>
    </citation>
    <scope>NUCLEOTIDE SEQUENCE [LARGE SCALE GENOMIC DNA]</scope>
    <source>
        <strain evidence="2 3">YBJ-36</strain>
    </source>
</reference>
<gene>
    <name evidence="2" type="ORF">EOD41_06660</name>
</gene>
<dbReference type="PROSITE" id="PS50231">
    <property type="entry name" value="RICIN_B_LECTIN"/>
    <property type="match status" value="1"/>
</dbReference>
<name>A0A437MVE7_9SPHI</name>